<dbReference type="InterPro" id="IPR002933">
    <property type="entry name" value="Peptidase_M20"/>
</dbReference>
<dbReference type="OrthoDB" id="9776731at2"/>
<protein>
    <submittedName>
        <fullName evidence="5">Amidohydrolase</fullName>
    </submittedName>
</protein>
<dbReference type="GO" id="GO:0016787">
    <property type="term" value="F:hydrolase activity"/>
    <property type="evidence" value="ECO:0007669"/>
    <property type="project" value="UniProtKB-KW"/>
</dbReference>
<dbReference type="STRING" id="28034.BFX07_10595"/>
<dbReference type="GO" id="GO:0046872">
    <property type="term" value="F:metal ion binding"/>
    <property type="evidence" value="ECO:0007669"/>
    <property type="project" value="UniProtKB-KW"/>
</dbReference>
<dbReference type="SUPFAM" id="SSF53187">
    <property type="entry name" value="Zn-dependent exopeptidases"/>
    <property type="match status" value="1"/>
</dbReference>
<keyword evidence="6" id="KW-1185">Reference proteome</keyword>
<reference evidence="6" key="1">
    <citation type="submission" date="2017-04" db="EMBL/GenBank/DDBJ databases">
        <authorList>
            <person name="Varghese N."/>
            <person name="Submissions S."/>
        </authorList>
    </citation>
    <scope>NUCLEOTIDE SEQUENCE [LARGE SCALE GENOMIC DNA]</scope>
    <source>
        <strain evidence="6">DSM 9293</strain>
    </source>
</reference>
<dbReference type="PANTHER" id="PTHR11014">
    <property type="entry name" value="PEPTIDASE M20 FAMILY MEMBER"/>
    <property type="match status" value="1"/>
</dbReference>
<dbReference type="RefSeq" id="WP_020372995.1">
    <property type="nucleotide sequence ID" value="NZ_FWWY01000001.1"/>
</dbReference>
<proteinExistence type="inferred from homology"/>
<feature type="binding site" evidence="3">
    <location>
        <position position="97"/>
    </location>
    <ligand>
        <name>Mn(2+)</name>
        <dbReference type="ChEBI" id="CHEBI:29035"/>
        <label>2</label>
    </ligand>
</feature>
<evidence type="ECO:0000256" key="1">
    <source>
        <dbReference type="ARBA" id="ARBA00006153"/>
    </source>
</evidence>
<dbReference type="EMBL" id="FWWY01000001">
    <property type="protein sequence ID" value="SMC06709.1"/>
    <property type="molecule type" value="Genomic_DNA"/>
</dbReference>
<dbReference type="AlphaFoldDB" id="A0A1W1WKL8"/>
<dbReference type="Proteomes" id="UP000192660">
    <property type="component" value="Unassembled WGS sequence"/>
</dbReference>
<comment type="similarity">
    <text evidence="1">Belongs to the peptidase M20 family.</text>
</comment>
<dbReference type="PIRSF" id="PIRSF005962">
    <property type="entry name" value="Pept_M20D_amidohydro"/>
    <property type="match status" value="1"/>
</dbReference>
<keyword evidence="2 5" id="KW-0378">Hydrolase</keyword>
<feature type="domain" description="Peptidase M20 dimerisation" evidence="4">
    <location>
        <begin position="178"/>
        <end position="276"/>
    </location>
</feature>
<comment type="cofactor">
    <cofactor evidence="3">
        <name>Mn(2+)</name>
        <dbReference type="ChEBI" id="CHEBI:29035"/>
    </cofactor>
    <text evidence="3">The Mn(2+) ion enhances activity.</text>
</comment>
<dbReference type="Pfam" id="PF07687">
    <property type="entry name" value="M20_dimer"/>
    <property type="match status" value="1"/>
</dbReference>
<evidence type="ECO:0000313" key="6">
    <source>
        <dbReference type="Proteomes" id="UP000192660"/>
    </source>
</evidence>
<dbReference type="InterPro" id="IPR036264">
    <property type="entry name" value="Bact_exopeptidase_dim_dom"/>
</dbReference>
<dbReference type="FunFam" id="3.30.70.360:FF:000014">
    <property type="entry name" value="N-acyl-L-amino acid amidohydrolase"/>
    <property type="match status" value="1"/>
</dbReference>
<feature type="binding site" evidence="3">
    <location>
        <position position="355"/>
    </location>
    <ligand>
        <name>Mn(2+)</name>
        <dbReference type="ChEBI" id="CHEBI:29035"/>
        <label>2</label>
    </ligand>
</feature>
<evidence type="ECO:0000259" key="4">
    <source>
        <dbReference type="Pfam" id="PF07687"/>
    </source>
</evidence>
<dbReference type="InterPro" id="IPR017439">
    <property type="entry name" value="Amidohydrolase"/>
</dbReference>
<organism evidence="5 6">
    <name type="scientific">Sulfobacillus thermosulfidooxidans (strain DSM 9293 / VKM B-1269 / AT-1)</name>
    <dbReference type="NCBI Taxonomy" id="929705"/>
    <lineage>
        <taxon>Bacteria</taxon>
        <taxon>Bacillati</taxon>
        <taxon>Bacillota</taxon>
        <taxon>Clostridia</taxon>
        <taxon>Eubacteriales</taxon>
        <taxon>Clostridiales Family XVII. Incertae Sedis</taxon>
        <taxon>Sulfobacillus</taxon>
    </lineage>
</organism>
<feature type="binding site" evidence="3">
    <location>
        <position position="133"/>
    </location>
    <ligand>
        <name>Mn(2+)</name>
        <dbReference type="ChEBI" id="CHEBI:29035"/>
        <label>2</label>
    </ligand>
</feature>
<dbReference type="PANTHER" id="PTHR11014:SF63">
    <property type="entry name" value="METALLOPEPTIDASE, PUTATIVE (AFU_ORTHOLOGUE AFUA_6G09600)-RELATED"/>
    <property type="match status" value="1"/>
</dbReference>
<evidence type="ECO:0000256" key="2">
    <source>
        <dbReference type="ARBA" id="ARBA00022801"/>
    </source>
</evidence>
<dbReference type="Gene3D" id="3.40.630.10">
    <property type="entry name" value="Zn peptidases"/>
    <property type="match status" value="1"/>
</dbReference>
<gene>
    <name evidence="5" type="ORF">SAMN00768000_2976</name>
</gene>
<accession>A0A1W1WKL8</accession>
<sequence>MIPDNILALAPEIIQWRRHLHAHPELGYEEYDTQQFILSTLRSMGHHPKVAGDTGVVVDIGTSGPMVLARADIDALPITEDSQVDYRSQREGAMHACGHDGHTAMLLGVARVLPYYLGKHSGRARLIFQPAEERHPGGALKMIRDGVLDGVVRVTGLHLQSELPAGKIGARLGVQSANSDRFDIVIEGKGGHGSAPHHTIDPIPVMAQMIMAMQTIVSRQISPTDAAVLTISAVKSGSAYNAIPSRAELKGTVRTFKTDVQDKVIERLRQIVENTAATFGAHAELQYRKGYPSVVNSQEEWKIFKAVVENFAGRDAWIDVDERMGGEDFAYYLQQRPGVFWNLGAHDPQYPYPHHHNQFNFAESVMPLGVWIMVQTILAFSAASLSLSDTQGQEAF</sequence>
<dbReference type="SUPFAM" id="SSF55031">
    <property type="entry name" value="Bacterial exopeptidase dimerisation domain"/>
    <property type="match status" value="1"/>
</dbReference>
<dbReference type="Gene3D" id="3.30.70.360">
    <property type="match status" value="1"/>
</dbReference>
<keyword evidence="3" id="KW-0464">Manganese</keyword>
<dbReference type="InterPro" id="IPR011650">
    <property type="entry name" value="Peptidase_M20_dimer"/>
</dbReference>
<feature type="binding site" evidence="3">
    <location>
        <position position="158"/>
    </location>
    <ligand>
        <name>Mn(2+)</name>
        <dbReference type="ChEBI" id="CHEBI:29035"/>
        <label>2</label>
    </ligand>
</feature>
<evidence type="ECO:0000313" key="5">
    <source>
        <dbReference type="EMBL" id="SMC06709.1"/>
    </source>
</evidence>
<dbReference type="Pfam" id="PF01546">
    <property type="entry name" value="Peptidase_M20"/>
    <property type="match status" value="1"/>
</dbReference>
<name>A0A1W1WKL8_SULTA</name>
<evidence type="ECO:0000256" key="3">
    <source>
        <dbReference type="PIRSR" id="PIRSR005962-1"/>
    </source>
</evidence>
<dbReference type="NCBIfam" id="TIGR01891">
    <property type="entry name" value="amidohydrolases"/>
    <property type="match status" value="1"/>
</dbReference>
<keyword evidence="3" id="KW-0479">Metal-binding</keyword>
<feature type="binding site" evidence="3">
    <location>
        <position position="99"/>
    </location>
    <ligand>
        <name>Mn(2+)</name>
        <dbReference type="ChEBI" id="CHEBI:29035"/>
        <label>2</label>
    </ligand>
</feature>